<accession>A0A318H330</accession>
<dbReference type="Pfam" id="PF03775">
    <property type="entry name" value="MinC_C"/>
    <property type="match status" value="1"/>
</dbReference>
<dbReference type="HAMAP" id="MF_00267">
    <property type="entry name" value="MinC"/>
    <property type="match status" value="1"/>
</dbReference>
<dbReference type="InterPro" id="IPR016098">
    <property type="entry name" value="CAP/MinC_C"/>
</dbReference>
<evidence type="ECO:0000259" key="8">
    <source>
        <dbReference type="Pfam" id="PF05209"/>
    </source>
</evidence>
<name>A0A318H330_9BURK</name>
<dbReference type="GO" id="GO:0051302">
    <property type="term" value="P:regulation of cell division"/>
    <property type="evidence" value="ECO:0007669"/>
    <property type="project" value="InterPro"/>
</dbReference>
<dbReference type="InterPro" id="IPR013033">
    <property type="entry name" value="MinC"/>
</dbReference>
<sequence length="248" mass="26368">MPAITAGNAPGIFELKSATWSLLAVHLRTADPAALELELERRFSQTPDLFSHEAVLLDLSALTEPEQTIDWARCLELLRRYKMLPVAARSGTPAQMDAAALAGLALCSEEVSVSARASVEPAGDTGVLEVIREVAVAGDMLVVDKPLRSGQQVYARGGDLVVLAQVNHGAEVIADGSVHVYAPLRGKAIAGARGNISARIFSTCMEPELISIAGIYRTTENPLPADVLGSPAQIRLDGEKLVVERLKL</sequence>
<reference evidence="9 10" key="1">
    <citation type="submission" date="2018-05" db="EMBL/GenBank/DDBJ databases">
        <title>Genomic Encyclopedia of Type Strains, Phase IV (KMG-IV): sequencing the most valuable type-strain genomes for metagenomic binning, comparative biology and taxonomic classification.</title>
        <authorList>
            <person name="Goeker M."/>
        </authorList>
    </citation>
    <scope>NUCLEOTIDE SEQUENCE [LARGE SCALE GENOMIC DNA]</scope>
    <source>
        <strain evidence="9 10">DSM 566</strain>
    </source>
</reference>
<dbReference type="InterPro" id="IPR036145">
    <property type="entry name" value="MinC_C_sf"/>
</dbReference>
<evidence type="ECO:0000256" key="1">
    <source>
        <dbReference type="ARBA" id="ARBA00006291"/>
    </source>
</evidence>
<comment type="caution">
    <text evidence="9">The sequence shown here is derived from an EMBL/GenBank/DDBJ whole genome shotgun (WGS) entry which is preliminary data.</text>
</comment>
<dbReference type="Proteomes" id="UP000247811">
    <property type="component" value="Unassembled WGS sequence"/>
</dbReference>
<evidence type="ECO:0000313" key="10">
    <source>
        <dbReference type="Proteomes" id="UP000247811"/>
    </source>
</evidence>
<dbReference type="OrthoDB" id="9794530at2"/>
<proteinExistence type="inferred from homology"/>
<dbReference type="EMBL" id="QJJS01000003">
    <property type="protein sequence ID" value="PXW97937.1"/>
    <property type="molecule type" value="Genomic_DNA"/>
</dbReference>
<feature type="domain" description="Septum formation inhibitor MinC N-terminal" evidence="8">
    <location>
        <begin position="13"/>
        <end position="85"/>
    </location>
</feature>
<evidence type="ECO:0000256" key="6">
    <source>
        <dbReference type="HAMAP-Rule" id="MF_00267"/>
    </source>
</evidence>
<dbReference type="PANTHER" id="PTHR34108:SF1">
    <property type="entry name" value="SEPTUM SITE-DETERMINING PROTEIN MINC"/>
    <property type="match status" value="1"/>
</dbReference>
<dbReference type="GO" id="GO:0000902">
    <property type="term" value="P:cell morphogenesis"/>
    <property type="evidence" value="ECO:0007669"/>
    <property type="project" value="InterPro"/>
</dbReference>
<evidence type="ECO:0000259" key="7">
    <source>
        <dbReference type="Pfam" id="PF03775"/>
    </source>
</evidence>
<evidence type="ECO:0000256" key="5">
    <source>
        <dbReference type="ARBA" id="ARBA00025606"/>
    </source>
</evidence>
<keyword evidence="10" id="KW-1185">Reference proteome</keyword>
<organism evidence="9 10">
    <name type="scientific">Sphaerotilus hippei</name>
    <dbReference type="NCBI Taxonomy" id="744406"/>
    <lineage>
        <taxon>Bacteria</taxon>
        <taxon>Pseudomonadati</taxon>
        <taxon>Pseudomonadota</taxon>
        <taxon>Betaproteobacteria</taxon>
        <taxon>Burkholderiales</taxon>
        <taxon>Sphaerotilaceae</taxon>
        <taxon>Sphaerotilus</taxon>
    </lineage>
</organism>
<gene>
    <name evidence="6" type="primary">minC</name>
    <name evidence="9" type="ORF">C7444_10328</name>
</gene>
<feature type="domain" description="Septum formation inhibitor MinC C-terminal" evidence="7">
    <location>
        <begin position="142"/>
        <end position="244"/>
    </location>
</feature>
<keyword evidence="2 6" id="KW-0132">Cell division</keyword>
<dbReference type="InterPro" id="IPR007874">
    <property type="entry name" value="MinC_N"/>
</dbReference>
<evidence type="ECO:0000313" key="9">
    <source>
        <dbReference type="EMBL" id="PXW97937.1"/>
    </source>
</evidence>
<keyword evidence="4 6" id="KW-0131">Cell cycle</keyword>
<dbReference type="Gene3D" id="3.30.70.260">
    <property type="match status" value="1"/>
</dbReference>
<dbReference type="Gene3D" id="2.160.20.70">
    <property type="match status" value="1"/>
</dbReference>
<protein>
    <recommendedName>
        <fullName evidence="6">Probable septum site-determining protein MinC</fullName>
    </recommendedName>
</protein>
<dbReference type="GO" id="GO:1901891">
    <property type="term" value="P:regulation of cell septum assembly"/>
    <property type="evidence" value="ECO:0007669"/>
    <property type="project" value="InterPro"/>
</dbReference>
<dbReference type="SUPFAM" id="SSF63848">
    <property type="entry name" value="Cell-division inhibitor MinC, C-terminal domain"/>
    <property type="match status" value="1"/>
</dbReference>
<comment type="subunit">
    <text evidence="6">Interacts with MinD and FtsZ.</text>
</comment>
<evidence type="ECO:0000256" key="3">
    <source>
        <dbReference type="ARBA" id="ARBA00023210"/>
    </source>
</evidence>
<dbReference type="InterPro" id="IPR005526">
    <property type="entry name" value="Septum_form_inhib_MinC_C"/>
</dbReference>
<dbReference type="GO" id="GO:0000917">
    <property type="term" value="P:division septum assembly"/>
    <property type="evidence" value="ECO:0007669"/>
    <property type="project" value="UniProtKB-KW"/>
</dbReference>
<evidence type="ECO:0000256" key="2">
    <source>
        <dbReference type="ARBA" id="ARBA00022618"/>
    </source>
</evidence>
<evidence type="ECO:0000256" key="4">
    <source>
        <dbReference type="ARBA" id="ARBA00023306"/>
    </source>
</evidence>
<dbReference type="NCBIfam" id="TIGR01222">
    <property type="entry name" value="minC"/>
    <property type="match status" value="1"/>
</dbReference>
<comment type="similarity">
    <text evidence="1 6">Belongs to the MinC family.</text>
</comment>
<dbReference type="RefSeq" id="WP_110399516.1">
    <property type="nucleotide sequence ID" value="NZ_QJJS01000003.1"/>
</dbReference>
<keyword evidence="3 6" id="KW-0717">Septation</keyword>
<dbReference type="AlphaFoldDB" id="A0A318H330"/>
<dbReference type="Pfam" id="PF05209">
    <property type="entry name" value="MinC_N"/>
    <property type="match status" value="1"/>
</dbReference>
<dbReference type="PANTHER" id="PTHR34108">
    <property type="entry name" value="SEPTUM SITE-DETERMINING PROTEIN MINC"/>
    <property type="match status" value="1"/>
</dbReference>
<comment type="function">
    <text evidence="5 6">Cell division inhibitor that blocks the formation of polar Z ring septums. Rapidly oscillates between the poles of the cell to destabilize FtsZ filaments that have formed before they mature into polar Z rings. Prevents FtsZ polymerization.</text>
</comment>